<gene>
    <name evidence="1" type="ORF">M9H77_05463</name>
</gene>
<name>A0ACC0CH42_CATRO</name>
<evidence type="ECO:0000313" key="1">
    <source>
        <dbReference type="EMBL" id="KAI5684235.1"/>
    </source>
</evidence>
<dbReference type="EMBL" id="CM044701">
    <property type="protein sequence ID" value="KAI5684235.1"/>
    <property type="molecule type" value="Genomic_DNA"/>
</dbReference>
<sequence length="316" mass="33893">MTAAGGSSGRLPTWKERENNKRRERRRRAIAAKIFSGLRAQGNYKLPKHCDNNEVLKALCAEAGWIVEEDGTTYRKGCKPPPMEAGFASTNISTCSSLQPSPLSSSFPSPVPSYHASPSSSLCPSPTRGDGNGNGGNPSSYILPFLRNLASIPNSLPPLRISNSAPVTPPLSSPTRGSKRKPEWEPFSNVQLPSFPHNLFAASAPSSPTRRRHLKPATIPECDESDVSTVDSARWVSFQTTPAAPSSPTFNLIKPASKQNLPVDGCSQFAWGVAPQRGCGSEFAFESGTIKAWEGERAHEIGVDDLELTLGSGKAH</sequence>
<comment type="caution">
    <text evidence="1">The sequence shown here is derived from an EMBL/GenBank/DDBJ whole genome shotgun (WGS) entry which is preliminary data.</text>
</comment>
<protein>
    <submittedName>
        <fullName evidence="1">Uncharacterized protein</fullName>
    </submittedName>
</protein>
<proteinExistence type="predicted"/>
<evidence type="ECO:0000313" key="2">
    <source>
        <dbReference type="Proteomes" id="UP001060085"/>
    </source>
</evidence>
<keyword evidence="2" id="KW-1185">Reference proteome</keyword>
<dbReference type="Proteomes" id="UP001060085">
    <property type="component" value="Linkage Group LG01"/>
</dbReference>
<organism evidence="1 2">
    <name type="scientific">Catharanthus roseus</name>
    <name type="common">Madagascar periwinkle</name>
    <name type="synonym">Vinca rosea</name>
    <dbReference type="NCBI Taxonomy" id="4058"/>
    <lineage>
        <taxon>Eukaryota</taxon>
        <taxon>Viridiplantae</taxon>
        <taxon>Streptophyta</taxon>
        <taxon>Embryophyta</taxon>
        <taxon>Tracheophyta</taxon>
        <taxon>Spermatophyta</taxon>
        <taxon>Magnoliopsida</taxon>
        <taxon>eudicotyledons</taxon>
        <taxon>Gunneridae</taxon>
        <taxon>Pentapetalae</taxon>
        <taxon>asterids</taxon>
        <taxon>lamiids</taxon>
        <taxon>Gentianales</taxon>
        <taxon>Apocynaceae</taxon>
        <taxon>Rauvolfioideae</taxon>
        <taxon>Vinceae</taxon>
        <taxon>Catharanthinae</taxon>
        <taxon>Catharanthus</taxon>
    </lineage>
</organism>
<reference evidence="2" key="1">
    <citation type="journal article" date="2023" name="Nat. Plants">
        <title>Single-cell RNA sequencing provides a high-resolution roadmap for understanding the multicellular compartmentation of specialized metabolism.</title>
        <authorList>
            <person name="Sun S."/>
            <person name="Shen X."/>
            <person name="Li Y."/>
            <person name="Li Y."/>
            <person name="Wang S."/>
            <person name="Li R."/>
            <person name="Zhang H."/>
            <person name="Shen G."/>
            <person name="Guo B."/>
            <person name="Wei J."/>
            <person name="Xu J."/>
            <person name="St-Pierre B."/>
            <person name="Chen S."/>
            <person name="Sun C."/>
        </authorList>
    </citation>
    <scope>NUCLEOTIDE SEQUENCE [LARGE SCALE GENOMIC DNA]</scope>
</reference>
<accession>A0ACC0CH42</accession>